<evidence type="ECO:0000256" key="7">
    <source>
        <dbReference type="SAM" id="Phobius"/>
    </source>
</evidence>
<feature type="transmembrane region" description="Helical" evidence="7">
    <location>
        <begin position="155"/>
        <end position="175"/>
    </location>
</feature>
<evidence type="ECO:0000256" key="5">
    <source>
        <dbReference type="ARBA" id="ARBA00023136"/>
    </source>
</evidence>
<dbReference type="PANTHER" id="PTHR33885">
    <property type="entry name" value="PHAGE SHOCK PROTEIN C"/>
    <property type="match status" value="1"/>
</dbReference>
<evidence type="ECO:0000256" key="6">
    <source>
        <dbReference type="SAM" id="MobiDB-lite"/>
    </source>
</evidence>
<dbReference type="Pfam" id="PF18917">
    <property type="entry name" value="LiaI-LiaF-like_TM1"/>
    <property type="match status" value="1"/>
</dbReference>
<feature type="domain" description="LiaI-LiaF-like transmembrane region" evidence="9">
    <location>
        <begin position="129"/>
        <end position="174"/>
    </location>
</feature>
<feature type="region of interest" description="Disordered" evidence="6">
    <location>
        <begin position="96"/>
        <end position="118"/>
    </location>
</feature>
<feature type="region of interest" description="Disordered" evidence="6">
    <location>
        <begin position="189"/>
        <end position="222"/>
    </location>
</feature>
<reference evidence="10 11" key="1">
    <citation type="submission" date="2024-12" db="EMBL/GenBank/DDBJ databases">
        <authorList>
            <person name="Hu S."/>
        </authorList>
    </citation>
    <scope>NUCLEOTIDE SEQUENCE [LARGE SCALE GENOMIC DNA]</scope>
    <source>
        <strain evidence="10 11">THG-T11</strain>
    </source>
</reference>
<feature type="domain" description="Phage shock protein PspC N-terminal" evidence="8">
    <location>
        <begin position="3"/>
        <end position="60"/>
    </location>
</feature>
<dbReference type="InterPro" id="IPR043726">
    <property type="entry name" value="LiaI-LiaF-like_TM1"/>
</dbReference>
<name>A0ABW9J405_9SPHI</name>
<feature type="compositionally biased region" description="Basic and acidic residues" evidence="6">
    <location>
        <begin position="189"/>
        <end position="203"/>
    </location>
</feature>
<comment type="caution">
    <text evidence="10">The sequence shown here is derived from an EMBL/GenBank/DDBJ whole genome shotgun (WGS) entry which is preliminary data.</text>
</comment>
<gene>
    <name evidence="10" type="ORF">E6A44_004080</name>
</gene>
<dbReference type="Proteomes" id="UP001517247">
    <property type="component" value="Unassembled WGS sequence"/>
</dbReference>
<dbReference type="RefSeq" id="WP_138721868.1">
    <property type="nucleotide sequence ID" value="NZ_SSHJ02000001.1"/>
</dbReference>
<keyword evidence="5 7" id="KW-0472">Membrane</keyword>
<comment type="subcellular location">
    <subcellularLocation>
        <location evidence="1">Cell membrane</location>
        <topology evidence="1">Single-pass membrane protein</topology>
    </subcellularLocation>
</comment>
<keyword evidence="4 7" id="KW-1133">Transmembrane helix</keyword>
<evidence type="ECO:0000259" key="9">
    <source>
        <dbReference type="Pfam" id="PF18917"/>
    </source>
</evidence>
<evidence type="ECO:0000256" key="2">
    <source>
        <dbReference type="ARBA" id="ARBA00022475"/>
    </source>
</evidence>
<evidence type="ECO:0000256" key="1">
    <source>
        <dbReference type="ARBA" id="ARBA00004162"/>
    </source>
</evidence>
<evidence type="ECO:0000259" key="8">
    <source>
        <dbReference type="Pfam" id="PF04024"/>
    </source>
</evidence>
<feature type="compositionally biased region" description="Polar residues" evidence="6">
    <location>
        <begin position="96"/>
        <end position="110"/>
    </location>
</feature>
<dbReference type="Pfam" id="PF04024">
    <property type="entry name" value="PspC"/>
    <property type="match status" value="1"/>
</dbReference>
<sequence length="222" mass="25261">MEKKLYRNDHNKTVAGVASGLADYMQIDVTIVRLLFVLTTIFLAGSGILAYIVLWIVAPVNNDPALKYKHFNDYYRQNPQGGSVFNSPEAFADTNQQTAQTKWNTPNTDAFTRFDTPPPVKTNDTGKTVVGLILLVLGVYFLLRQLDLVPHWFNIFKIYKLWPLAIVALGVSLIFKNQRKNEWETFKKTTEEAQRKEENKVEDTVVQDTPPSAADTTNENKY</sequence>
<feature type="compositionally biased region" description="Polar residues" evidence="6">
    <location>
        <begin position="206"/>
        <end position="222"/>
    </location>
</feature>
<dbReference type="InterPro" id="IPR052027">
    <property type="entry name" value="PspC"/>
</dbReference>
<feature type="transmembrane region" description="Helical" evidence="7">
    <location>
        <begin position="34"/>
        <end position="58"/>
    </location>
</feature>
<dbReference type="PANTHER" id="PTHR33885:SF3">
    <property type="entry name" value="PHAGE SHOCK PROTEIN C"/>
    <property type="match status" value="1"/>
</dbReference>
<keyword evidence="11" id="KW-1185">Reference proteome</keyword>
<keyword evidence="2" id="KW-1003">Cell membrane</keyword>
<accession>A0ABW9J405</accession>
<evidence type="ECO:0000256" key="4">
    <source>
        <dbReference type="ARBA" id="ARBA00022989"/>
    </source>
</evidence>
<proteinExistence type="predicted"/>
<evidence type="ECO:0000313" key="11">
    <source>
        <dbReference type="Proteomes" id="UP001517247"/>
    </source>
</evidence>
<feature type="transmembrane region" description="Helical" evidence="7">
    <location>
        <begin position="125"/>
        <end position="143"/>
    </location>
</feature>
<evidence type="ECO:0000313" key="10">
    <source>
        <dbReference type="EMBL" id="MFN0254735.1"/>
    </source>
</evidence>
<organism evidence="10 11">
    <name type="scientific">Pedobacter ureilyticus</name>
    <dbReference type="NCBI Taxonomy" id="1393051"/>
    <lineage>
        <taxon>Bacteria</taxon>
        <taxon>Pseudomonadati</taxon>
        <taxon>Bacteroidota</taxon>
        <taxon>Sphingobacteriia</taxon>
        <taxon>Sphingobacteriales</taxon>
        <taxon>Sphingobacteriaceae</taxon>
        <taxon>Pedobacter</taxon>
    </lineage>
</organism>
<dbReference type="EMBL" id="SSHJ02000001">
    <property type="protein sequence ID" value="MFN0254735.1"/>
    <property type="molecule type" value="Genomic_DNA"/>
</dbReference>
<dbReference type="InterPro" id="IPR007168">
    <property type="entry name" value="Phageshock_PspC_N"/>
</dbReference>
<keyword evidence="3 7" id="KW-0812">Transmembrane</keyword>
<protein>
    <submittedName>
        <fullName evidence="10">PspC domain-containing protein</fullName>
    </submittedName>
</protein>
<evidence type="ECO:0000256" key="3">
    <source>
        <dbReference type="ARBA" id="ARBA00022692"/>
    </source>
</evidence>